<protein>
    <submittedName>
        <fullName evidence="1">Uncharacterized protein</fullName>
    </submittedName>
</protein>
<evidence type="ECO:0000313" key="2">
    <source>
        <dbReference type="Proteomes" id="UP001202289"/>
    </source>
</evidence>
<keyword evidence="2" id="KW-1185">Reference proteome</keyword>
<comment type="caution">
    <text evidence="1">The sequence shown here is derived from an EMBL/GenBank/DDBJ whole genome shotgun (WGS) entry which is preliminary data.</text>
</comment>
<accession>A0ACC6A747</accession>
<evidence type="ECO:0000313" key="1">
    <source>
        <dbReference type="EMBL" id="MCM3736458.1"/>
    </source>
</evidence>
<dbReference type="Proteomes" id="UP001202289">
    <property type="component" value="Unassembled WGS sequence"/>
</dbReference>
<dbReference type="EMBL" id="JAMBOP010000012">
    <property type="protein sequence ID" value="MCM3736458.1"/>
    <property type="molecule type" value="Genomic_DNA"/>
</dbReference>
<reference evidence="1" key="1">
    <citation type="submission" date="2022-05" db="EMBL/GenBank/DDBJ databases">
        <title>Comparative Genomics of Spacecraft Associated Microbes.</title>
        <authorList>
            <person name="Tran M.T."/>
            <person name="Wright A."/>
            <person name="Seuylemezian A."/>
            <person name="Eisen J."/>
            <person name="Coil D."/>
        </authorList>
    </citation>
    <scope>NUCLEOTIDE SEQUENCE</scope>
    <source>
        <strain evidence="1">FAIRING 10M-2.2</strain>
    </source>
</reference>
<organism evidence="1 2">
    <name type="scientific">Bacillus cytotoxicus</name>
    <dbReference type="NCBI Taxonomy" id="580165"/>
    <lineage>
        <taxon>Bacteria</taxon>
        <taxon>Bacillati</taxon>
        <taxon>Bacillota</taxon>
        <taxon>Bacilli</taxon>
        <taxon>Bacillales</taxon>
        <taxon>Bacillaceae</taxon>
        <taxon>Bacillus</taxon>
        <taxon>Bacillus cereus group</taxon>
    </lineage>
</organism>
<proteinExistence type="predicted"/>
<sequence length="55" mass="6142">MCNRCDGGNKELETLICNNKDCQFVFYKVVEETIDDVLCPKCRKGIGILEAGEGE</sequence>
<gene>
    <name evidence="1" type="ORF">M3215_11640</name>
</gene>
<name>A0ACC6A747_9BACI</name>